<gene>
    <name evidence="1" type="ORF">HNP25_001346</name>
</gene>
<dbReference type="Proteomes" id="UP000524404">
    <property type="component" value="Unassembled WGS sequence"/>
</dbReference>
<reference evidence="1 2" key="1">
    <citation type="submission" date="2020-08" db="EMBL/GenBank/DDBJ databases">
        <title>Functional genomics of gut bacteria from endangered species of beetles.</title>
        <authorList>
            <person name="Carlos-Shanley C."/>
        </authorList>
    </citation>
    <scope>NUCLEOTIDE SEQUENCE [LARGE SCALE GENOMIC DNA]</scope>
    <source>
        <strain evidence="1 2">S00070</strain>
    </source>
</reference>
<proteinExistence type="predicted"/>
<sequence length="156" mass="17937">MKRFLPALILLFGVTICNGQSISKKDSLLIMKALNNVFKNFKNPDFVEFQKISTKVIYCIICEDSKNSKLGIYDLKRNDFFNKHLKAIKNSESWKRASKSKEIILYKQNSRRADVIAFLTTWKANEYALGHEGAQLGIYFIKENGVFKFSGLETIP</sequence>
<comment type="caution">
    <text evidence="1">The sequence shown here is derived from an EMBL/GenBank/DDBJ whole genome shotgun (WGS) entry which is preliminary data.</text>
</comment>
<protein>
    <submittedName>
        <fullName evidence="1">Uncharacterized protein</fullName>
    </submittedName>
</protein>
<dbReference type="AlphaFoldDB" id="A0A841EKH4"/>
<name>A0A841EKH4_9BACT</name>
<keyword evidence="2" id="KW-1185">Reference proteome</keyword>
<organism evidence="1 2">
    <name type="scientific">Arcicella rosea</name>
    <dbReference type="NCBI Taxonomy" id="502909"/>
    <lineage>
        <taxon>Bacteria</taxon>
        <taxon>Pseudomonadati</taxon>
        <taxon>Bacteroidota</taxon>
        <taxon>Cytophagia</taxon>
        <taxon>Cytophagales</taxon>
        <taxon>Flectobacillaceae</taxon>
        <taxon>Arcicella</taxon>
    </lineage>
</organism>
<evidence type="ECO:0000313" key="2">
    <source>
        <dbReference type="Proteomes" id="UP000524404"/>
    </source>
</evidence>
<dbReference type="RefSeq" id="WP_184132207.1">
    <property type="nucleotide sequence ID" value="NZ_JACHKT010000007.1"/>
</dbReference>
<evidence type="ECO:0000313" key="1">
    <source>
        <dbReference type="EMBL" id="MBB6002694.1"/>
    </source>
</evidence>
<accession>A0A841EKH4</accession>
<dbReference type="EMBL" id="JACHKT010000007">
    <property type="protein sequence ID" value="MBB6002694.1"/>
    <property type="molecule type" value="Genomic_DNA"/>
</dbReference>